<dbReference type="PaxDb" id="469381-Dpep_0395"/>
<dbReference type="GO" id="GO:0003677">
    <property type="term" value="F:DNA binding"/>
    <property type="evidence" value="ECO:0007669"/>
    <property type="project" value="InterPro"/>
</dbReference>
<reference evidence="7 8" key="1">
    <citation type="journal article" date="2010" name="Stand. Genomic Sci.">
        <title>Permanent draft genome sequence of Dethiosulfovibrio peptidovorans type strain (SEBR 4207).</title>
        <authorList>
            <person name="Labutti K."/>
            <person name="Mayilraj S."/>
            <person name="Clum A."/>
            <person name="Lucas S."/>
            <person name="Glavina Del Rio T."/>
            <person name="Nolan M."/>
            <person name="Tice H."/>
            <person name="Cheng J.F."/>
            <person name="Pitluck S."/>
            <person name="Liolios K."/>
            <person name="Ivanova N."/>
            <person name="Mavromatis K."/>
            <person name="Mikhailova N."/>
            <person name="Pati A."/>
            <person name="Goodwin L."/>
            <person name="Chen A."/>
            <person name="Palaniappan K."/>
            <person name="Land M."/>
            <person name="Hauser L."/>
            <person name="Chang Y.J."/>
            <person name="Jeffries C.D."/>
            <person name="Rohde M."/>
            <person name="Spring S."/>
            <person name="Goker M."/>
            <person name="Woyke T."/>
            <person name="Bristow J."/>
            <person name="Eisen J.A."/>
            <person name="Markowitz V."/>
            <person name="Hugenholtz P."/>
            <person name="Kyrpides N.C."/>
            <person name="Klenk H.P."/>
            <person name="Lapidus A."/>
        </authorList>
    </citation>
    <scope>NUCLEOTIDE SEQUENCE [LARGE SCALE GENOMIC DNA]</scope>
    <source>
        <strain evidence="7 8">DSM 11002</strain>
    </source>
</reference>
<sequence length="455" mass="49749">MRIDVDSRLRLTDPPEALVKDLVRRSECRNPKYDTAVKQGRSTWKIPEKVIMWTHEAGTWTFPRGLTGWTLERLKGTGIKPRVGDGRISRPLSLSFTGDLRDYQKGAVSEMARHSCGLLQAPCGSGKTVMLSALLAEIGQRSLVLCHTVDLARQLKSELSRWLGRPAGLLGGGSDDLTGEVDVSTVQSLYSDERRSSLVDRYGLIAVDECHHAPARCFSEVVEAFPAVYRFGLTATPERSDGLTPLLHGVIGPGRAAVSPDELESSGVRIKARLLWRRGVDVNVPADKWTLLLSKLGDDPGRAAILADVTEDLLSDGHTVLVLVPRVNAISLLCEELEGRGVKALGISGRTKKADRPRILDAVRSGETKVLVAVNVADEGLDLPELSALVLAAPSRSPAKAEQRIGRILRPCEGKPEPVLVDVVDFHGALEYQARCRFFDVWRRLCDGAEKPSWL</sequence>
<dbReference type="InterPro" id="IPR006935">
    <property type="entry name" value="Helicase/UvrB_N"/>
</dbReference>
<evidence type="ECO:0000256" key="1">
    <source>
        <dbReference type="ARBA" id="ARBA00022741"/>
    </source>
</evidence>
<dbReference type="SUPFAM" id="SSF52540">
    <property type="entry name" value="P-loop containing nucleoside triphosphate hydrolases"/>
    <property type="match status" value="1"/>
</dbReference>
<dbReference type="CDD" id="cd17926">
    <property type="entry name" value="DEXHc_RE"/>
    <property type="match status" value="1"/>
</dbReference>
<dbReference type="Pfam" id="PF00271">
    <property type="entry name" value="Helicase_C"/>
    <property type="match status" value="1"/>
</dbReference>
<dbReference type="PANTHER" id="PTHR11274:SF0">
    <property type="entry name" value="GENERAL TRANSCRIPTION AND DNA REPAIR FACTOR IIH HELICASE SUBUNIT XPB"/>
    <property type="match status" value="1"/>
</dbReference>
<dbReference type="PROSITE" id="PS51192">
    <property type="entry name" value="HELICASE_ATP_BIND_1"/>
    <property type="match status" value="1"/>
</dbReference>
<keyword evidence="1" id="KW-0547">Nucleotide-binding</keyword>
<dbReference type="InterPro" id="IPR001650">
    <property type="entry name" value="Helicase_C-like"/>
</dbReference>
<dbReference type="InterPro" id="IPR014001">
    <property type="entry name" value="Helicase_ATP-bd"/>
</dbReference>
<dbReference type="SMART" id="SM00487">
    <property type="entry name" value="DEXDc"/>
    <property type="match status" value="1"/>
</dbReference>
<evidence type="ECO:0000256" key="3">
    <source>
        <dbReference type="ARBA" id="ARBA00022806"/>
    </source>
</evidence>
<dbReference type="STRING" id="469381.Dpep_0395"/>
<dbReference type="GO" id="GO:0005524">
    <property type="term" value="F:ATP binding"/>
    <property type="evidence" value="ECO:0007669"/>
    <property type="project" value="UniProtKB-KW"/>
</dbReference>
<keyword evidence="2" id="KW-0378">Hydrolase</keyword>
<dbReference type="PROSITE" id="PS51194">
    <property type="entry name" value="HELICASE_CTER"/>
    <property type="match status" value="1"/>
</dbReference>
<dbReference type="PANTHER" id="PTHR11274">
    <property type="entry name" value="RAD25/XP-B DNA REPAIR HELICASE"/>
    <property type="match status" value="1"/>
</dbReference>
<dbReference type="AlphaFoldDB" id="D2Z498"/>
<accession>D2Z498</accession>
<dbReference type="Proteomes" id="UP000006427">
    <property type="component" value="Unassembled WGS sequence"/>
</dbReference>
<keyword evidence="8" id="KW-1185">Reference proteome</keyword>
<dbReference type="Gene3D" id="3.40.50.300">
    <property type="entry name" value="P-loop containing nucleotide triphosphate hydrolases"/>
    <property type="match status" value="2"/>
</dbReference>
<comment type="caution">
    <text evidence="7">The sequence shown here is derived from an EMBL/GenBank/DDBJ whole genome shotgun (WGS) entry which is preliminary data.</text>
</comment>
<dbReference type="OrthoDB" id="9758243at2"/>
<evidence type="ECO:0000313" key="7">
    <source>
        <dbReference type="EMBL" id="EFC90427.1"/>
    </source>
</evidence>
<dbReference type="RefSeq" id="WP_005659132.1">
    <property type="nucleotide sequence ID" value="NZ_ABTR02000001.1"/>
</dbReference>
<evidence type="ECO:0000259" key="6">
    <source>
        <dbReference type="PROSITE" id="PS51194"/>
    </source>
</evidence>
<proteinExistence type="predicted"/>
<organism evidence="7 8">
    <name type="scientific">Dethiosulfovibrio peptidovorans DSM 11002</name>
    <dbReference type="NCBI Taxonomy" id="469381"/>
    <lineage>
        <taxon>Bacteria</taxon>
        <taxon>Thermotogati</taxon>
        <taxon>Synergistota</taxon>
        <taxon>Synergistia</taxon>
        <taxon>Synergistales</taxon>
        <taxon>Dethiosulfovibrionaceae</taxon>
        <taxon>Dethiosulfovibrio</taxon>
    </lineage>
</organism>
<evidence type="ECO:0000313" key="8">
    <source>
        <dbReference type="Proteomes" id="UP000006427"/>
    </source>
</evidence>
<feature type="domain" description="Helicase C-terminal" evidence="6">
    <location>
        <begin position="308"/>
        <end position="455"/>
    </location>
</feature>
<protein>
    <submittedName>
        <fullName evidence="7">Type III restriction protein res subunit</fullName>
    </submittedName>
</protein>
<keyword evidence="3" id="KW-0347">Helicase</keyword>
<evidence type="ECO:0000256" key="4">
    <source>
        <dbReference type="ARBA" id="ARBA00022840"/>
    </source>
</evidence>
<name>D2Z498_9BACT</name>
<keyword evidence="4" id="KW-0067">ATP-binding</keyword>
<dbReference type="InterPro" id="IPR027417">
    <property type="entry name" value="P-loop_NTPase"/>
</dbReference>
<dbReference type="GO" id="GO:0004386">
    <property type="term" value="F:helicase activity"/>
    <property type="evidence" value="ECO:0007669"/>
    <property type="project" value="UniProtKB-KW"/>
</dbReference>
<dbReference type="Pfam" id="PF04851">
    <property type="entry name" value="ResIII"/>
    <property type="match status" value="1"/>
</dbReference>
<evidence type="ECO:0000259" key="5">
    <source>
        <dbReference type="PROSITE" id="PS51192"/>
    </source>
</evidence>
<dbReference type="eggNOG" id="COG1061">
    <property type="taxonomic scope" value="Bacteria"/>
</dbReference>
<dbReference type="GO" id="GO:0016787">
    <property type="term" value="F:hydrolase activity"/>
    <property type="evidence" value="ECO:0007669"/>
    <property type="project" value="UniProtKB-KW"/>
</dbReference>
<gene>
    <name evidence="7" type="ORF">Dpep_0395</name>
</gene>
<dbReference type="InterPro" id="IPR050615">
    <property type="entry name" value="ATP-dep_DNA_Helicase"/>
</dbReference>
<feature type="domain" description="Helicase ATP-binding" evidence="5">
    <location>
        <begin position="108"/>
        <end position="255"/>
    </location>
</feature>
<dbReference type="EMBL" id="ABTR02000001">
    <property type="protein sequence ID" value="EFC90427.1"/>
    <property type="molecule type" value="Genomic_DNA"/>
</dbReference>
<evidence type="ECO:0000256" key="2">
    <source>
        <dbReference type="ARBA" id="ARBA00022801"/>
    </source>
</evidence>
<dbReference type="SMART" id="SM00490">
    <property type="entry name" value="HELICc"/>
    <property type="match status" value="1"/>
</dbReference>